<dbReference type="Proteomes" id="UP000272117">
    <property type="component" value="Unassembled WGS sequence"/>
</dbReference>
<organism evidence="1 2">
    <name type="scientific">Rufibacter latericius</name>
    <dbReference type="NCBI Taxonomy" id="2487040"/>
    <lineage>
        <taxon>Bacteria</taxon>
        <taxon>Pseudomonadati</taxon>
        <taxon>Bacteroidota</taxon>
        <taxon>Cytophagia</taxon>
        <taxon>Cytophagales</taxon>
        <taxon>Hymenobacteraceae</taxon>
        <taxon>Rufibacter</taxon>
    </lineage>
</organism>
<comment type="caution">
    <text evidence="1">The sequence shown here is derived from an EMBL/GenBank/DDBJ whole genome shotgun (WGS) entry which is preliminary data.</text>
</comment>
<dbReference type="OrthoDB" id="9805987at2"/>
<evidence type="ECO:0000313" key="1">
    <source>
        <dbReference type="EMBL" id="RNI29095.1"/>
    </source>
</evidence>
<reference evidence="1 2" key="1">
    <citation type="submission" date="2018-11" db="EMBL/GenBank/DDBJ databases">
        <title>Rufibacter latericius sp. nov., isolated from water in Baiyang Lake.</title>
        <authorList>
            <person name="Yang Y."/>
        </authorList>
    </citation>
    <scope>NUCLEOTIDE SEQUENCE [LARGE SCALE GENOMIC DNA]</scope>
    <source>
        <strain evidence="1 2">R-22-1c-1</strain>
    </source>
</reference>
<dbReference type="EMBL" id="RJJD01000003">
    <property type="protein sequence ID" value="RNI29095.1"/>
    <property type="molecule type" value="Genomic_DNA"/>
</dbReference>
<keyword evidence="2" id="KW-1185">Reference proteome</keyword>
<dbReference type="RefSeq" id="WP_123126154.1">
    <property type="nucleotide sequence ID" value="NZ_RJJD01000003.1"/>
</dbReference>
<evidence type="ECO:0000313" key="2">
    <source>
        <dbReference type="Proteomes" id="UP000272117"/>
    </source>
</evidence>
<gene>
    <name evidence="1" type="ORF">EFB08_06595</name>
</gene>
<proteinExistence type="predicted"/>
<dbReference type="AlphaFoldDB" id="A0A3M9MV82"/>
<name>A0A3M9MV82_9BACT</name>
<protein>
    <submittedName>
        <fullName evidence="1">Uncharacterized protein</fullName>
    </submittedName>
</protein>
<accession>A0A3M9MV82</accession>
<sequence>MEVEKHTMLHHRKHAGITAEGRPHLGFFDPEDIATPLKEIAFKHEQALAFVIYFAYTDSRTNVRREDNEDIIRWLKNGRYSWQWMDEDGRKGEAFVPDAVKMRHPHAFC</sequence>